<protein>
    <submittedName>
        <fullName evidence="2">Twin-arginine translocation pathway signal protein</fullName>
    </submittedName>
</protein>
<dbReference type="PIRSF" id="PIRSF036389">
    <property type="entry name" value="IOR_B"/>
    <property type="match status" value="1"/>
</dbReference>
<proteinExistence type="predicted"/>
<dbReference type="PANTHER" id="PTHR47495:SF2">
    <property type="entry name" value="ALDEHYDE DEHYDROGENASE"/>
    <property type="match status" value="1"/>
</dbReference>
<dbReference type="SUPFAM" id="SSF56003">
    <property type="entry name" value="Molybdenum cofactor-binding domain"/>
    <property type="match status" value="2"/>
</dbReference>
<dbReference type="GO" id="GO:0016491">
    <property type="term" value="F:oxidoreductase activity"/>
    <property type="evidence" value="ECO:0007669"/>
    <property type="project" value="InterPro"/>
</dbReference>
<dbReference type="Pfam" id="PF02738">
    <property type="entry name" value="MoCoBD_1"/>
    <property type="match status" value="1"/>
</dbReference>
<sequence>MSVSRRDFLQVAAGSTAGLLLSFYVPQGVRAAPKAAQPQPLSPNAFVRIGTDESVTVVLAHSEMGQGIWTGLAMLIAEELECDWSKVRSEHAPAAPVYGHPVMHFQMTGGSTSTNGEFDRYRTVGAMAKDMLVRAAAARWKVAPAACVVAKGVVTHGKDQLTYGQLAEEAMKLTPPAKVKLKDPKDWKLIGTLVRRIDTPEKITGKAQFGIDVQFPGLRTAVVLRPPAFGAKLAKYDAADALKVPGVEKVVPTANGVAVVAAHFWAAKLGRDALRAEWTKPEGGGADSARLIDEFRAQARKPGPVAHQVGKVENALAAAKSRIEAEYDVPYLAHAPMEPLNCTVKIEGDRCEIWTGTQFQTGDQMAAAKILGTAPEKVQIHTTFLGGGFGRRASPVADFVGEAVMVAKAAGVPVKVVWTREDDMRGGYYRPAYVHRVQVGVDGRGMPTAWDHMIVGQSIVAGTPLESLVVKNGIDHTSVEGVGDSPYLAKMPALRVSLHSPRTPVTVLWWRSVGNTHTAFAMESMVDELAHAAGQDPLAYRLELLKDKPRHANALKVAAEKAGWGTALPPGRARGLAMHESFGSIVAEVAEISIEKGRIRVHSVTCSVDCGTAVNPLGIEAQVQGSVAFGLTAALFGKLHIVEGQVQESNFHDYPMLRMADMPRIAVHIIPSKATMGGIGEPATAPIAPAVANAVFALTKQRLRSLPFRLA</sequence>
<organism evidence="2 3">
    <name type="scientific">Sorangium cellulosum</name>
    <name type="common">Polyangium cellulosum</name>
    <dbReference type="NCBI Taxonomy" id="56"/>
    <lineage>
        <taxon>Bacteria</taxon>
        <taxon>Pseudomonadati</taxon>
        <taxon>Myxococcota</taxon>
        <taxon>Polyangia</taxon>
        <taxon>Polyangiales</taxon>
        <taxon>Polyangiaceae</taxon>
        <taxon>Sorangium</taxon>
    </lineage>
</organism>
<dbReference type="InterPro" id="IPR019546">
    <property type="entry name" value="TAT_signal_bac_arc"/>
</dbReference>
<dbReference type="InterPro" id="IPR052516">
    <property type="entry name" value="N-heterocyclic_Hydroxylase"/>
</dbReference>
<dbReference type="InterPro" id="IPR037165">
    <property type="entry name" value="AldOxase/xan_DH_Mopterin-bd_sf"/>
</dbReference>
<accession>A0A150RU63</accession>
<dbReference type="AlphaFoldDB" id="A0A150RU63"/>
<dbReference type="InterPro" id="IPR008274">
    <property type="entry name" value="AldOxase/xan_DH_MoCoBD1"/>
</dbReference>
<dbReference type="NCBIfam" id="TIGR01409">
    <property type="entry name" value="TAT_signal_seq"/>
    <property type="match status" value="1"/>
</dbReference>
<evidence type="ECO:0000313" key="3">
    <source>
        <dbReference type="Proteomes" id="UP000075515"/>
    </source>
</evidence>
<dbReference type="Proteomes" id="UP000075515">
    <property type="component" value="Unassembled WGS sequence"/>
</dbReference>
<dbReference type="InterPro" id="IPR006311">
    <property type="entry name" value="TAT_signal"/>
</dbReference>
<evidence type="ECO:0000259" key="1">
    <source>
        <dbReference type="SMART" id="SM01008"/>
    </source>
</evidence>
<dbReference type="PANTHER" id="PTHR47495">
    <property type="entry name" value="ALDEHYDE DEHYDROGENASE"/>
    <property type="match status" value="1"/>
</dbReference>
<dbReference type="EMBL" id="JEMC01003072">
    <property type="protein sequence ID" value="KYF83774.1"/>
    <property type="molecule type" value="Genomic_DNA"/>
</dbReference>
<dbReference type="InterPro" id="IPR012368">
    <property type="entry name" value="OxRdtase_Mopterin-bd_su_IorB"/>
</dbReference>
<reference evidence="2 3" key="1">
    <citation type="submission" date="2014-02" db="EMBL/GenBank/DDBJ databases">
        <title>The small core and large imbalanced accessory genome model reveals a collaborative survival strategy of Sorangium cellulosum strains in nature.</title>
        <authorList>
            <person name="Han K."/>
            <person name="Peng R."/>
            <person name="Blom J."/>
            <person name="Li Y.-Z."/>
        </authorList>
    </citation>
    <scope>NUCLEOTIDE SEQUENCE [LARGE SCALE GENOMIC DNA]</scope>
    <source>
        <strain evidence="2 3">So0149</strain>
    </source>
</reference>
<name>A0A150RU63_SORCE</name>
<dbReference type="Pfam" id="PF20256">
    <property type="entry name" value="MoCoBD_2"/>
    <property type="match status" value="2"/>
</dbReference>
<dbReference type="PROSITE" id="PS51318">
    <property type="entry name" value="TAT"/>
    <property type="match status" value="1"/>
</dbReference>
<feature type="domain" description="Aldehyde oxidase/xanthine dehydrogenase a/b hammerhead" evidence="1">
    <location>
        <begin position="204"/>
        <end position="282"/>
    </location>
</feature>
<dbReference type="InterPro" id="IPR046867">
    <property type="entry name" value="AldOxase/xan_DH_MoCoBD2"/>
</dbReference>
<evidence type="ECO:0000313" key="2">
    <source>
        <dbReference type="EMBL" id="KYF83774.1"/>
    </source>
</evidence>
<dbReference type="InterPro" id="IPR000674">
    <property type="entry name" value="Ald_Oxase/Xan_DH_a/b"/>
</dbReference>
<dbReference type="SMART" id="SM01008">
    <property type="entry name" value="Ald_Xan_dh_C"/>
    <property type="match status" value="1"/>
</dbReference>
<dbReference type="Gene3D" id="3.30.365.10">
    <property type="entry name" value="Aldehyde oxidase/xanthine dehydrogenase, molybdopterin binding domain"/>
    <property type="match status" value="4"/>
</dbReference>
<comment type="caution">
    <text evidence="2">The sequence shown here is derived from an EMBL/GenBank/DDBJ whole genome shotgun (WGS) entry which is preliminary data.</text>
</comment>
<gene>
    <name evidence="2" type="ORF">BE18_29620</name>
</gene>